<proteinExistence type="predicted"/>
<accession>A0A918C459</accession>
<keyword evidence="3" id="KW-1185">Reference proteome</keyword>
<sequence>MDHRTARQQRTGVRVHDGAPAQREYSRVLGERGAHRRRFQFPEPALPIHGEELRDGPSGGKLDVLVGVPETDTEASGHQPPHCGLARPWQTDEHGERPHAGSGQGVGHEVLRGRWAGTRMIGAQGRGGARDLTHRGRASHFPIDIENPHAGLFFWALSGLTDHGDAT</sequence>
<dbReference type="Proteomes" id="UP000656732">
    <property type="component" value="Unassembled WGS sequence"/>
</dbReference>
<gene>
    <name evidence="2" type="ORF">GCM10010280_60380</name>
</gene>
<name>A0A918C459_9ACTN</name>
<evidence type="ECO:0000313" key="2">
    <source>
        <dbReference type="EMBL" id="GGR04333.1"/>
    </source>
</evidence>
<evidence type="ECO:0000313" key="3">
    <source>
        <dbReference type="Proteomes" id="UP000656732"/>
    </source>
</evidence>
<protein>
    <submittedName>
        <fullName evidence="2">Uncharacterized protein</fullName>
    </submittedName>
</protein>
<reference evidence="2" key="1">
    <citation type="journal article" date="2014" name="Int. J. Syst. Evol. Microbiol.">
        <title>Complete genome sequence of Corynebacterium casei LMG S-19264T (=DSM 44701T), isolated from a smear-ripened cheese.</title>
        <authorList>
            <consortium name="US DOE Joint Genome Institute (JGI-PGF)"/>
            <person name="Walter F."/>
            <person name="Albersmeier A."/>
            <person name="Kalinowski J."/>
            <person name="Ruckert C."/>
        </authorList>
    </citation>
    <scope>NUCLEOTIDE SEQUENCE</scope>
    <source>
        <strain evidence="2">JCM 4403</strain>
    </source>
</reference>
<organism evidence="2 3">
    <name type="scientific">Streptomyces pilosus</name>
    <dbReference type="NCBI Taxonomy" id="28893"/>
    <lineage>
        <taxon>Bacteria</taxon>
        <taxon>Bacillati</taxon>
        <taxon>Actinomycetota</taxon>
        <taxon>Actinomycetes</taxon>
        <taxon>Kitasatosporales</taxon>
        <taxon>Streptomycetaceae</taxon>
        <taxon>Streptomyces</taxon>
    </lineage>
</organism>
<evidence type="ECO:0000256" key="1">
    <source>
        <dbReference type="SAM" id="MobiDB-lite"/>
    </source>
</evidence>
<dbReference type="AlphaFoldDB" id="A0A918C459"/>
<reference evidence="2" key="2">
    <citation type="submission" date="2020-09" db="EMBL/GenBank/DDBJ databases">
        <authorList>
            <person name="Sun Q."/>
            <person name="Ohkuma M."/>
        </authorList>
    </citation>
    <scope>NUCLEOTIDE SEQUENCE</scope>
    <source>
        <strain evidence="2">JCM 4403</strain>
    </source>
</reference>
<feature type="region of interest" description="Disordered" evidence="1">
    <location>
        <begin position="1"/>
        <end position="23"/>
    </location>
</feature>
<dbReference type="EMBL" id="BMTU01000017">
    <property type="protein sequence ID" value="GGR04333.1"/>
    <property type="molecule type" value="Genomic_DNA"/>
</dbReference>
<comment type="caution">
    <text evidence="2">The sequence shown here is derived from an EMBL/GenBank/DDBJ whole genome shotgun (WGS) entry which is preliminary data.</text>
</comment>